<evidence type="ECO:0000313" key="6">
    <source>
        <dbReference type="EMBL" id="MFC3477308.1"/>
    </source>
</evidence>
<dbReference type="Proteomes" id="UP001595660">
    <property type="component" value="Unassembled WGS sequence"/>
</dbReference>
<dbReference type="GO" id="GO:0006730">
    <property type="term" value="P:one-carbon metabolic process"/>
    <property type="evidence" value="ECO:0007669"/>
    <property type="project" value="UniProtKB-KW"/>
</dbReference>
<name>A0ABD5ND99_9EURY</name>
<evidence type="ECO:0000256" key="1">
    <source>
        <dbReference type="ARBA" id="ARBA00007122"/>
    </source>
</evidence>
<dbReference type="Gene3D" id="3.40.50.1480">
    <property type="entry name" value="Adenosylhomocysteinase-like"/>
    <property type="match status" value="1"/>
</dbReference>
<dbReference type="PANTHER" id="PTHR23420">
    <property type="entry name" value="ADENOSYLHOMOCYSTEINASE"/>
    <property type="match status" value="1"/>
</dbReference>
<comment type="cofactor">
    <cofactor evidence="4">
        <name>NAD(+)</name>
        <dbReference type="ChEBI" id="CHEBI:57540"/>
    </cofactor>
    <text evidence="4">Binds 1 NAD(+) per subunit.</text>
</comment>
<dbReference type="RefSeq" id="WP_232571560.1">
    <property type="nucleotide sequence ID" value="NZ_CP089466.1"/>
</dbReference>
<dbReference type="NCBIfam" id="NF004005">
    <property type="entry name" value="PRK05476.2-3"/>
    <property type="match status" value="1"/>
</dbReference>
<dbReference type="EMBL" id="JBHRWN010000002">
    <property type="protein sequence ID" value="MFC3477308.1"/>
    <property type="molecule type" value="Genomic_DNA"/>
</dbReference>
<evidence type="ECO:0000256" key="2">
    <source>
        <dbReference type="ARBA" id="ARBA00022563"/>
    </source>
</evidence>
<feature type="binding site" evidence="4">
    <location>
        <position position="344"/>
    </location>
    <ligand>
        <name>NAD(+)</name>
        <dbReference type="ChEBI" id="CHEBI:57540"/>
    </ligand>
</feature>
<evidence type="ECO:0000259" key="5">
    <source>
        <dbReference type="SMART" id="SM00997"/>
    </source>
</evidence>
<feature type="domain" description="S-adenosyl-L-homocysteine hydrolase NAD binding" evidence="5">
    <location>
        <begin position="180"/>
        <end position="341"/>
    </location>
</feature>
<comment type="caution">
    <text evidence="6">The sequence shown here is derived from an EMBL/GenBank/DDBJ whole genome shotgun (WGS) entry which is preliminary data.</text>
</comment>
<dbReference type="SMART" id="SM00996">
    <property type="entry name" value="AdoHcyase"/>
    <property type="match status" value="1"/>
</dbReference>
<accession>A0ABD5ND99</accession>
<keyword evidence="7" id="KW-1185">Reference proteome</keyword>
<dbReference type="Pfam" id="PF05221">
    <property type="entry name" value="AdoHcyase"/>
    <property type="match status" value="2"/>
</dbReference>
<dbReference type="SUPFAM" id="SSF52283">
    <property type="entry name" value="Formate/glycerate dehydrogenase catalytic domain-like"/>
    <property type="match status" value="1"/>
</dbReference>
<dbReference type="SMART" id="SM00997">
    <property type="entry name" value="AdoHcyase_NAD"/>
    <property type="match status" value="1"/>
</dbReference>
<comment type="similarity">
    <text evidence="1">Belongs to the adenosylhomocysteinase family.</text>
</comment>
<dbReference type="PIRSF" id="PIRSF001109">
    <property type="entry name" value="Ad_hcy_hydrolase"/>
    <property type="match status" value="1"/>
</dbReference>
<keyword evidence="3 4" id="KW-0520">NAD</keyword>
<dbReference type="InterPro" id="IPR020082">
    <property type="entry name" value="S-Ado-L-homoCys_hydrolase_CS"/>
</dbReference>
<evidence type="ECO:0000256" key="4">
    <source>
        <dbReference type="PIRSR" id="PIRSR001109-2"/>
    </source>
</evidence>
<organism evidence="6 7">
    <name type="scientific">Halobacterium litoreum</name>
    <dbReference type="NCBI Taxonomy" id="2039234"/>
    <lineage>
        <taxon>Archaea</taxon>
        <taxon>Methanobacteriati</taxon>
        <taxon>Methanobacteriota</taxon>
        <taxon>Stenosarchaea group</taxon>
        <taxon>Halobacteria</taxon>
        <taxon>Halobacteriales</taxon>
        <taxon>Halobacteriaceae</taxon>
        <taxon>Halobacterium</taxon>
    </lineage>
</organism>
<dbReference type="SUPFAM" id="SSF51735">
    <property type="entry name" value="NAD(P)-binding Rossmann-fold domains"/>
    <property type="match status" value="1"/>
</dbReference>
<evidence type="ECO:0000313" key="7">
    <source>
        <dbReference type="Proteomes" id="UP001595660"/>
    </source>
</evidence>
<feature type="binding site" evidence="4">
    <location>
        <begin position="211"/>
        <end position="216"/>
    </location>
    <ligand>
        <name>NAD(+)</name>
        <dbReference type="ChEBI" id="CHEBI:57540"/>
    </ligand>
</feature>
<proteinExistence type="inferred from homology"/>
<reference evidence="6 7" key="1">
    <citation type="journal article" date="2019" name="Int. J. Syst. Evol. Microbiol.">
        <title>The Global Catalogue of Microorganisms (GCM) 10K type strain sequencing project: providing services to taxonomists for standard genome sequencing and annotation.</title>
        <authorList>
            <consortium name="The Broad Institute Genomics Platform"/>
            <consortium name="The Broad Institute Genome Sequencing Center for Infectious Disease"/>
            <person name="Wu L."/>
            <person name="Ma J."/>
        </authorList>
    </citation>
    <scope>NUCLEOTIDE SEQUENCE [LARGE SCALE GENOMIC DNA]</scope>
    <source>
        <strain evidence="6 7">CGMCC 1.12562</strain>
    </source>
</reference>
<dbReference type="GeneID" id="69116766"/>
<dbReference type="InterPro" id="IPR042172">
    <property type="entry name" value="Adenosylhomocyst_ase-like_sf"/>
</dbReference>
<dbReference type="InterPro" id="IPR000043">
    <property type="entry name" value="Adenosylhomocysteinase-like"/>
</dbReference>
<dbReference type="PANTHER" id="PTHR23420:SF0">
    <property type="entry name" value="ADENOSYLHOMOCYSTEINASE"/>
    <property type="match status" value="1"/>
</dbReference>
<gene>
    <name evidence="6" type="ORF">ACFOKC_06175</name>
</gene>
<protein>
    <submittedName>
        <fullName evidence="6">Adenosylhomocysteinase</fullName>
    </submittedName>
</protein>
<feature type="binding site" evidence="4">
    <location>
        <position position="232"/>
    </location>
    <ligand>
        <name>NAD(+)</name>
        <dbReference type="ChEBI" id="CHEBI:57540"/>
    </ligand>
</feature>
<dbReference type="InterPro" id="IPR015878">
    <property type="entry name" value="Ado_hCys_hydrolase_NAD-bd"/>
</dbReference>
<dbReference type="InterPro" id="IPR036291">
    <property type="entry name" value="NAD(P)-bd_dom_sf"/>
</dbReference>
<dbReference type="Pfam" id="PF00670">
    <property type="entry name" value="AdoHcyase_NAD"/>
    <property type="match status" value="1"/>
</dbReference>
<dbReference type="Gene3D" id="3.40.50.720">
    <property type="entry name" value="NAD(P)-binding Rossmann-like Domain"/>
    <property type="match status" value="1"/>
</dbReference>
<dbReference type="PROSITE" id="PS00739">
    <property type="entry name" value="ADOHCYASE_2"/>
    <property type="match status" value="1"/>
</dbReference>
<feature type="binding site" evidence="4">
    <location>
        <position position="335"/>
    </location>
    <ligand>
        <name>NAD(+)</name>
        <dbReference type="ChEBI" id="CHEBI:57540"/>
    </ligand>
</feature>
<keyword evidence="2" id="KW-0554">One-carbon metabolism</keyword>
<sequence>MVERDRPADADPLAWIRAQTPVLQSLAEDSAERSPLDGLTVAVASHLEPKTGVFVETLHEAGADVLFTGSNPHSVHGDVVAHLDDLDGVRGFAWEGMDHDDLDIAQHELLAAGPDVVCSDGAELLVKAHAEHPEVADDLLGAAEQTTSGVSRVEAMDADGALSVPVYRVNHTPVKHWFDNVHGTGESALANVMLSTNTVLSGSTVVVAGYGYVGRGIAQKARGIGARTVVTEVDPRKALQAHMHGHEVRPMAEAASEGDLFVTATGNCHVIREEHFDRMQDGTVLCNVGHRNVEIAIDDLRSMSVDRAEMGDGITCFELPDGRVVNLLADGELVNLAGPFSQGHPAGVMDTTFGAMFATVRHLATADEVPAPGAYDVPTRIDREVASRKLDALGVDVDEMTDLQEEYLASWDRESVV</sequence>
<dbReference type="AlphaFoldDB" id="A0ABD5ND99"/>
<evidence type="ECO:0000256" key="3">
    <source>
        <dbReference type="ARBA" id="ARBA00023027"/>
    </source>
</evidence>